<dbReference type="Proteomes" id="UP000501168">
    <property type="component" value="Chromosome"/>
</dbReference>
<dbReference type="Gene3D" id="3.40.50.720">
    <property type="entry name" value="NAD(P)-binding Rossmann-like Domain"/>
    <property type="match status" value="2"/>
</dbReference>
<evidence type="ECO:0000259" key="6">
    <source>
        <dbReference type="Pfam" id="PF02826"/>
    </source>
</evidence>
<evidence type="ECO:0000313" key="7">
    <source>
        <dbReference type="EMBL" id="QIQ20387.1"/>
    </source>
</evidence>
<reference evidence="7 8" key="1">
    <citation type="submission" date="2020-03" db="EMBL/GenBank/DDBJ databases">
        <title>Complete genome sequence of Orbus sp. IPMB12 (BCRC 80908).</title>
        <authorList>
            <person name="Lo W.-S."/>
            <person name="Chang T.-H."/>
            <person name="Kuo C.-H."/>
        </authorList>
    </citation>
    <scope>NUCLEOTIDE SEQUENCE [LARGE SCALE GENOMIC DNA]</scope>
    <source>
        <strain evidence="7 8">IPMB12</strain>
    </source>
</reference>
<dbReference type="FunFam" id="3.40.50.720:FF:000203">
    <property type="entry name" value="D-3-phosphoglycerate dehydrogenase (SerA)"/>
    <property type="match status" value="1"/>
</dbReference>
<keyword evidence="2 4" id="KW-0560">Oxidoreductase</keyword>
<evidence type="ECO:0000313" key="8">
    <source>
        <dbReference type="Proteomes" id="UP000501168"/>
    </source>
</evidence>
<dbReference type="GO" id="GO:0016616">
    <property type="term" value="F:oxidoreductase activity, acting on the CH-OH group of donors, NAD or NADP as acceptor"/>
    <property type="evidence" value="ECO:0007669"/>
    <property type="project" value="InterPro"/>
</dbReference>
<dbReference type="SUPFAM" id="SSF52283">
    <property type="entry name" value="Formate/glycerate dehydrogenase catalytic domain-like"/>
    <property type="match status" value="1"/>
</dbReference>
<dbReference type="CDD" id="cd12173">
    <property type="entry name" value="PGDH_4"/>
    <property type="match status" value="1"/>
</dbReference>
<dbReference type="EMBL" id="CP050253">
    <property type="protein sequence ID" value="QIQ20387.1"/>
    <property type="molecule type" value="Genomic_DNA"/>
</dbReference>
<dbReference type="KEGG" id="orb:IPMB12_01040"/>
<dbReference type="InParanoid" id="A0A6G9I954"/>
<feature type="domain" description="D-isomer specific 2-hydroxyacid dehydrogenase NAD-binding" evidence="6">
    <location>
        <begin position="109"/>
        <end position="283"/>
    </location>
</feature>
<dbReference type="InterPro" id="IPR036291">
    <property type="entry name" value="NAD(P)-bd_dom_sf"/>
</dbReference>
<keyword evidence="8" id="KW-1185">Reference proteome</keyword>
<evidence type="ECO:0000256" key="4">
    <source>
        <dbReference type="RuleBase" id="RU003719"/>
    </source>
</evidence>
<dbReference type="RefSeq" id="WP_166914087.1">
    <property type="nucleotide sequence ID" value="NZ_CP050253.1"/>
</dbReference>
<accession>A0A6G9I954</accession>
<evidence type="ECO:0000256" key="2">
    <source>
        <dbReference type="ARBA" id="ARBA00023002"/>
    </source>
</evidence>
<evidence type="ECO:0000256" key="1">
    <source>
        <dbReference type="ARBA" id="ARBA00005854"/>
    </source>
</evidence>
<sequence length="322" mass="36129">MTKKKVVVISEFHPAGIKLLQAREDIDLVIVKDPTPENISKAVVNADVITIRTQKITREQLALAPNLKLISRYGVGTDNIDMAYCNEKKIPVAITVGGNDKSVAEHAFTLIMSLAKDMKMSDKAIQDSNWKYRDTRSIHDLYDKNVLILGFGRIGQRVARFCQAFSMNVTAYDPYLPKSPVENVKLVKDFHSELAHADFVTLHLPLTKETNGLFGKRELSMMKDGSFFINTARGELVHEDDLLEALNSKKLKGVGLDVFSHEPPDPSHPLFKHDRSFFTPHAGGMSEECTSNLAVMTVQRIFECFEGKLDLSYVFNRKEIGS</sequence>
<feature type="domain" description="D-isomer specific 2-hydroxyacid dehydrogenase catalytic" evidence="5">
    <location>
        <begin position="6"/>
        <end position="309"/>
    </location>
</feature>
<dbReference type="InterPro" id="IPR006139">
    <property type="entry name" value="D-isomer_2_OHA_DH_cat_dom"/>
</dbReference>
<dbReference type="SUPFAM" id="SSF51735">
    <property type="entry name" value="NAD(P)-binding Rossmann-fold domains"/>
    <property type="match status" value="1"/>
</dbReference>
<dbReference type="AlphaFoldDB" id="A0A6G9I954"/>
<comment type="similarity">
    <text evidence="1 4">Belongs to the D-isomer specific 2-hydroxyacid dehydrogenase family.</text>
</comment>
<evidence type="ECO:0000256" key="3">
    <source>
        <dbReference type="ARBA" id="ARBA00023027"/>
    </source>
</evidence>
<dbReference type="Pfam" id="PF00389">
    <property type="entry name" value="2-Hacid_dh"/>
    <property type="match status" value="1"/>
</dbReference>
<proteinExistence type="inferred from homology"/>
<keyword evidence="3" id="KW-0520">NAD</keyword>
<protein>
    <submittedName>
        <fullName evidence="7">Hydroxyacid dehydrogenase</fullName>
    </submittedName>
</protein>
<dbReference type="InterPro" id="IPR050418">
    <property type="entry name" value="D-iso_2-hydroxyacid_DH_PdxB"/>
</dbReference>
<gene>
    <name evidence="7" type="ORF">IPMB12_01040</name>
</gene>
<dbReference type="PANTHER" id="PTHR43761:SF1">
    <property type="entry name" value="D-ISOMER SPECIFIC 2-HYDROXYACID DEHYDROGENASE CATALYTIC DOMAIN-CONTAINING PROTEIN-RELATED"/>
    <property type="match status" value="1"/>
</dbReference>
<dbReference type="InterPro" id="IPR006140">
    <property type="entry name" value="D-isomer_DH_NAD-bd"/>
</dbReference>
<organism evidence="7 8">
    <name type="scientific">Zophobihabitans entericus</name>
    <dbReference type="NCBI Taxonomy" id="1635327"/>
    <lineage>
        <taxon>Bacteria</taxon>
        <taxon>Pseudomonadati</taxon>
        <taxon>Pseudomonadota</taxon>
        <taxon>Gammaproteobacteria</taxon>
        <taxon>Orbales</taxon>
        <taxon>Orbaceae</taxon>
        <taxon>Zophobihabitans</taxon>
    </lineage>
</organism>
<name>A0A6G9I954_9GAMM</name>
<evidence type="ECO:0000259" key="5">
    <source>
        <dbReference type="Pfam" id="PF00389"/>
    </source>
</evidence>
<dbReference type="Pfam" id="PF02826">
    <property type="entry name" value="2-Hacid_dh_C"/>
    <property type="match status" value="1"/>
</dbReference>
<dbReference type="GO" id="GO:0051287">
    <property type="term" value="F:NAD binding"/>
    <property type="evidence" value="ECO:0007669"/>
    <property type="project" value="InterPro"/>
</dbReference>
<dbReference type="PANTHER" id="PTHR43761">
    <property type="entry name" value="D-ISOMER SPECIFIC 2-HYDROXYACID DEHYDROGENASE FAMILY PROTEIN (AFU_ORTHOLOGUE AFUA_1G13630)"/>
    <property type="match status" value="1"/>
</dbReference>